<reference evidence="1" key="1">
    <citation type="journal article" date="2021" name="Proc. Natl. Acad. Sci. U.S.A.">
        <title>A Catalog of Tens of Thousands of Viruses from Human Metagenomes Reveals Hidden Associations with Chronic Diseases.</title>
        <authorList>
            <person name="Tisza M.J."/>
            <person name="Buck C.B."/>
        </authorList>
    </citation>
    <scope>NUCLEOTIDE SEQUENCE</scope>
    <source>
        <strain evidence="1">CtcuE16</strain>
    </source>
</reference>
<dbReference type="InterPro" id="IPR009660">
    <property type="entry name" value="Phage_A500_Gp15"/>
</dbReference>
<evidence type="ECO:0000313" key="1">
    <source>
        <dbReference type="EMBL" id="DAE23402.1"/>
    </source>
</evidence>
<organism evidence="1">
    <name type="scientific">Siphoviridae sp. ctcuE16</name>
    <dbReference type="NCBI Taxonomy" id="2826397"/>
    <lineage>
        <taxon>Viruses</taxon>
        <taxon>Duplodnaviria</taxon>
        <taxon>Heunggongvirae</taxon>
        <taxon>Uroviricota</taxon>
        <taxon>Caudoviricetes</taxon>
    </lineage>
</organism>
<sequence length="190" mass="22536">MLPQRLPTEYTEVTDGGVTELPLRTDFICWMRFEELITDSRIPEDRLVITAMRLIFPVMPRDLSRAAMFMLWFYRCGEPPKETSESGTMLSSRRAYSFDADFPMIAAAFYEKYGIDLWETKMHWWKFRGLFMGLHDCRFTDICGWRTADISDDMPDYRREFLEKMQQVYALPVSANELRMIEAARRFLDS</sequence>
<dbReference type="Pfam" id="PF06854">
    <property type="entry name" value="Phage_Gp15"/>
    <property type="match status" value="1"/>
</dbReference>
<name>A0A8S5QWQ1_9CAUD</name>
<evidence type="ECO:0008006" key="2">
    <source>
        <dbReference type="Google" id="ProtNLM"/>
    </source>
</evidence>
<protein>
    <recommendedName>
        <fullName evidence="2">Bacteriophage Gp15 protein</fullName>
    </recommendedName>
</protein>
<accession>A0A8S5QWQ1</accession>
<proteinExistence type="predicted"/>
<dbReference type="EMBL" id="BK015753">
    <property type="protein sequence ID" value="DAE23402.1"/>
    <property type="molecule type" value="Genomic_DNA"/>
</dbReference>